<keyword evidence="1" id="KW-0732">Signal</keyword>
<comment type="caution">
    <text evidence="2">The sequence shown here is derived from an EMBL/GenBank/DDBJ whole genome shotgun (WGS) entry which is preliminary data.</text>
</comment>
<feature type="chain" id="PRO_5038429452" evidence="1">
    <location>
        <begin position="25"/>
        <end position="306"/>
    </location>
</feature>
<dbReference type="InterPro" id="IPR011852">
    <property type="entry name" value="TRAP_TAXI"/>
</dbReference>
<dbReference type="AlphaFoldDB" id="A0A919V9Z2"/>
<keyword evidence="3" id="KW-1185">Reference proteome</keyword>
<evidence type="ECO:0000256" key="1">
    <source>
        <dbReference type="SAM" id="SignalP"/>
    </source>
</evidence>
<sequence>MPHLCRRGFLLLPAALLPGCSAGATGDISELRVATGPAGGPYAQFGSRFAAELRRSGFAVRVLPTAGSVVNLSMLADGRADLGFALADSAADAVEAGRPVTALARVYLNYVHLVVPAYSSLTAPAQLTGKAVSIGAKGSGTAVSAARVLSAAGLPGPAHLRWLDLAESIDALDKERIEAFFWSGGVSTPALADYAARAPIRLVPLGTLVPALRRVHGPVYEHATVPAGEYGTRAPVPTVGTPSYLVCPPRLPGRVARAITEVLFDSRDRLEAPHAPGGTLDVRYAIGTGAVPLHEGAAQYYRSAYG</sequence>
<dbReference type="EMBL" id="BOOW01000040">
    <property type="protein sequence ID" value="GII95913.1"/>
    <property type="molecule type" value="Genomic_DNA"/>
</dbReference>
<organism evidence="2 3">
    <name type="scientific">Sinosporangium siamense</name>
    <dbReference type="NCBI Taxonomy" id="1367973"/>
    <lineage>
        <taxon>Bacteria</taxon>
        <taxon>Bacillati</taxon>
        <taxon>Actinomycetota</taxon>
        <taxon>Actinomycetes</taxon>
        <taxon>Streptosporangiales</taxon>
        <taxon>Streptosporangiaceae</taxon>
        <taxon>Sinosporangium</taxon>
    </lineage>
</organism>
<dbReference type="Pfam" id="PF16868">
    <property type="entry name" value="NMT1_3"/>
    <property type="match status" value="1"/>
</dbReference>
<accession>A0A919V9Z2</accession>
<evidence type="ECO:0000313" key="2">
    <source>
        <dbReference type="EMBL" id="GII95913.1"/>
    </source>
</evidence>
<dbReference type="NCBIfam" id="TIGR02122">
    <property type="entry name" value="TRAP_TAXI"/>
    <property type="match status" value="1"/>
</dbReference>
<name>A0A919V9Z2_9ACTN</name>
<reference evidence="2" key="1">
    <citation type="submission" date="2021-01" db="EMBL/GenBank/DDBJ databases">
        <title>Whole genome shotgun sequence of Sinosporangium siamense NBRC 109515.</title>
        <authorList>
            <person name="Komaki H."/>
            <person name="Tamura T."/>
        </authorList>
    </citation>
    <scope>NUCLEOTIDE SEQUENCE</scope>
    <source>
        <strain evidence="2">NBRC 109515</strain>
    </source>
</reference>
<dbReference type="Gene3D" id="3.40.190.10">
    <property type="entry name" value="Periplasmic binding protein-like II"/>
    <property type="match status" value="2"/>
</dbReference>
<gene>
    <name evidence="2" type="ORF">Ssi02_61440</name>
</gene>
<evidence type="ECO:0000313" key="3">
    <source>
        <dbReference type="Proteomes" id="UP000606172"/>
    </source>
</evidence>
<protein>
    <submittedName>
        <fullName evidence="2">C4-dicarboxylate ABC transporter substrate-binding protein</fullName>
    </submittedName>
</protein>
<dbReference type="Proteomes" id="UP000606172">
    <property type="component" value="Unassembled WGS sequence"/>
</dbReference>
<feature type="signal peptide" evidence="1">
    <location>
        <begin position="1"/>
        <end position="24"/>
    </location>
</feature>
<dbReference type="RefSeq" id="WP_204030950.1">
    <property type="nucleotide sequence ID" value="NZ_BOOW01000040.1"/>
</dbReference>
<dbReference type="SUPFAM" id="SSF53850">
    <property type="entry name" value="Periplasmic binding protein-like II"/>
    <property type="match status" value="1"/>
</dbReference>
<proteinExistence type="predicted"/>
<dbReference type="PANTHER" id="PTHR42941">
    <property type="entry name" value="SLL1037 PROTEIN"/>
    <property type="match status" value="1"/>
</dbReference>
<dbReference type="PANTHER" id="PTHR42941:SF1">
    <property type="entry name" value="SLL1037 PROTEIN"/>
    <property type="match status" value="1"/>
</dbReference>